<dbReference type="Gene3D" id="1.25.40.20">
    <property type="entry name" value="Ankyrin repeat-containing domain"/>
    <property type="match status" value="1"/>
</dbReference>
<dbReference type="InterPro" id="IPR036770">
    <property type="entry name" value="Ankyrin_rpt-contain_sf"/>
</dbReference>
<dbReference type="OrthoDB" id="683657at2759"/>
<dbReference type="InterPro" id="IPR002110">
    <property type="entry name" value="Ankyrin_rpt"/>
</dbReference>
<organism evidence="1">
    <name type="scientific">Triticum aestivum</name>
    <name type="common">Wheat</name>
    <dbReference type="NCBI Taxonomy" id="4565"/>
    <lineage>
        <taxon>Eukaryota</taxon>
        <taxon>Viridiplantae</taxon>
        <taxon>Streptophyta</taxon>
        <taxon>Embryophyta</taxon>
        <taxon>Tracheophyta</taxon>
        <taxon>Spermatophyta</taxon>
        <taxon>Magnoliopsida</taxon>
        <taxon>Liliopsida</taxon>
        <taxon>Poales</taxon>
        <taxon>Poaceae</taxon>
        <taxon>BOP clade</taxon>
        <taxon>Pooideae</taxon>
        <taxon>Triticodae</taxon>
        <taxon>Triticeae</taxon>
        <taxon>Triticinae</taxon>
        <taxon>Triticum</taxon>
    </lineage>
</organism>
<evidence type="ECO:0000313" key="2">
    <source>
        <dbReference type="Proteomes" id="UP000019116"/>
    </source>
</evidence>
<keyword evidence="2" id="KW-1185">Reference proteome</keyword>
<dbReference type="SMR" id="A0A3B6I3I1"/>
<dbReference type="SMART" id="SM00248">
    <property type="entry name" value="ANK"/>
    <property type="match status" value="3"/>
</dbReference>
<dbReference type="EnsemblPlants" id="TraesCS4A02G492500.1">
    <property type="protein sequence ID" value="TraesCS4A02G492500.1.cds1"/>
    <property type="gene ID" value="TraesCS4A02G492500"/>
</dbReference>
<dbReference type="SUPFAM" id="SSF48403">
    <property type="entry name" value="Ankyrin repeat"/>
    <property type="match status" value="1"/>
</dbReference>
<dbReference type="STRING" id="4565.A0A3B6I3I1"/>
<reference evidence="1" key="1">
    <citation type="submission" date="2018-08" db="EMBL/GenBank/DDBJ databases">
        <authorList>
            <person name="Rossello M."/>
        </authorList>
    </citation>
    <scope>NUCLEOTIDE SEQUENCE [LARGE SCALE GENOMIC DNA]</scope>
    <source>
        <strain evidence="1">cv. Chinese Spring</strain>
    </source>
</reference>
<evidence type="ECO:0000313" key="1">
    <source>
        <dbReference type="EnsemblPlants" id="TraesCS4A02G492500.1.cds1"/>
    </source>
</evidence>
<protein>
    <submittedName>
        <fullName evidence="1">Uncharacterized protein</fullName>
    </submittedName>
</protein>
<dbReference type="Proteomes" id="UP000019116">
    <property type="component" value="Chromosome 4A"/>
</dbReference>
<proteinExistence type="predicted"/>
<dbReference type="OMA" id="IRRCADQ"/>
<name>A0A3B6I3I1_WHEAT</name>
<dbReference type="Gramene" id="TraesCS4A03G1237700.1">
    <property type="protein sequence ID" value="TraesCS4A03G1237700.1.CDS1"/>
    <property type="gene ID" value="TraesCS4A03G1237700"/>
</dbReference>
<dbReference type="Gramene" id="TraesCS4A02G492500.1">
    <property type="protein sequence ID" value="TraesCS4A02G492500.1.cds1"/>
    <property type="gene ID" value="TraesCS4A02G492500"/>
</dbReference>
<dbReference type="Gramene" id="TraesCLE_scaffold_070760_01G000100.1">
    <property type="protein sequence ID" value="TraesCLE_scaffold_070760_01G000100.1"/>
    <property type="gene ID" value="TraesCLE_scaffold_070760_01G000100"/>
</dbReference>
<dbReference type="AlphaFoldDB" id="A0A3B6I3I1"/>
<reference evidence="1" key="2">
    <citation type="submission" date="2018-10" db="UniProtKB">
        <authorList>
            <consortium name="EnsemblPlants"/>
        </authorList>
    </citation>
    <scope>IDENTIFICATION</scope>
</reference>
<accession>A0A3B6I3I1</accession>
<sequence>MVIVGKANHLLSAPNGEGDTPLHCAARLKNARMVSHLLALARARDGTGDDESVKAILRMQNGEGETVLHKAVRVEDKDMIGELVSADSQLARVPLTDRASPLYLALLLGHMDIAKLLFEKDDKLSYSGPDCQNA</sequence>
<dbReference type="PANTHER" id="PTHR24121">
    <property type="entry name" value="NO MECHANORECEPTOR POTENTIAL C, ISOFORM D-RELATED"/>
    <property type="match status" value="1"/>
</dbReference>
<dbReference type="PANTHER" id="PTHR24121:SF21">
    <property type="entry name" value="ANKYRIN REPEAT FAMILY PROTEIN"/>
    <property type="match status" value="1"/>
</dbReference>
<dbReference type="Pfam" id="PF12796">
    <property type="entry name" value="Ank_2"/>
    <property type="match status" value="1"/>
</dbReference>
<dbReference type="Pfam" id="PF00023">
    <property type="entry name" value="Ank"/>
    <property type="match status" value="1"/>
</dbReference>